<accession>A0A538SCV1</accession>
<dbReference type="InterPro" id="IPR050194">
    <property type="entry name" value="Glycosyltransferase_grp1"/>
</dbReference>
<proteinExistence type="predicted"/>
<evidence type="ECO:0000259" key="2">
    <source>
        <dbReference type="Pfam" id="PF13439"/>
    </source>
</evidence>
<evidence type="ECO:0000313" key="4">
    <source>
        <dbReference type="Proteomes" id="UP000317716"/>
    </source>
</evidence>
<comment type="caution">
    <text evidence="3">The sequence shown here is derived from an EMBL/GenBank/DDBJ whole genome shotgun (WGS) entry which is preliminary data.</text>
</comment>
<dbReference type="Gene3D" id="3.40.50.2000">
    <property type="entry name" value="Glycogen Phosphorylase B"/>
    <property type="match status" value="2"/>
</dbReference>
<organism evidence="3 4">
    <name type="scientific">Eiseniibacteriota bacterium</name>
    <dbReference type="NCBI Taxonomy" id="2212470"/>
    <lineage>
        <taxon>Bacteria</taxon>
        <taxon>Candidatus Eiseniibacteriota</taxon>
    </lineage>
</organism>
<dbReference type="Proteomes" id="UP000317716">
    <property type="component" value="Unassembled WGS sequence"/>
</dbReference>
<feature type="domain" description="Glycosyl transferase family 1" evidence="1">
    <location>
        <begin position="187"/>
        <end position="341"/>
    </location>
</feature>
<evidence type="ECO:0000259" key="1">
    <source>
        <dbReference type="Pfam" id="PF00534"/>
    </source>
</evidence>
<evidence type="ECO:0000313" key="3">
    <source>
        <dbReference type="EMBL" id="TMQ49210.1"/>
    </source>
</evidence>
<feature type="domain" description="Glycosyltransferase subfamily 4-like N-terminal" evidence="2">
    <location>
        <begin position="10"/>
        <end position="174"/>
    </location>
</feature>
<keyword evidence="3" id="KW-0808">Transferase</keyword>
<dbReference type="AlphaFoldDB" id="A0A538SCV1"/>
<dbReference type="Pfam" id="PF00534">
    <property type="entry name" value="Glycos_transf_1"/>
    <property type="match status" value="1"/>
</dbReference>
<dbReference type="PANTHER" id="PTHR45947">
    <property type="entry name" value="SULFOQUINOVOSYL TRANSFERASE SQD2"/>
    <property type="match status" value="1"/>
</dbReference>
<reference evidence="3 4" key="1">
    <citation type="journal article" date="2019" name="Nat. Microbiol.">
        <title>Mediterranean grassland soil C-N compound turnover is dependent on rainfall and depth, and is mediated by genomically divergent microorganisms.</title>
        <authorList>
            <person name="Diamond S."/>
            <person name="Andeer P.F."/>
            <person name="Li Z."/>
            <person name="Crits-Christoph A."/>
            <person name="Burstein D."/>
            <person name="Anantharaman K."/>
            <person name="Lane K.R."/>
            <person name="Thomas B.C."/>
            <person name="Pan C."/>
            <person name="Northen T.R."/>
            <person name="Banfield J.F."/>
        </authorList>
    </citation>
    <scope>NUCLEOTIDE SEQUENCE [LARGE SCALE GENOMIC DNA]</scope>
    <source>
        <strain evidence="3">WS_2</strain>
    </source>
</reference>
<dbReference type="EMBL" id="VBOS01000456">
    <property type="protein sequence ID" value="TMQ49210.1"/>
    <property type="molecule type" value="Genomic_DNA"/>
</dbReference>
<sequence>MRGVSHDEQLRLFAEAGHEVRAVVPLAWSPRRWLAGASIPDLERDGTVVVAHPRYPRVPRSLRGAGRVLERRLFARAAAAALGRGPAAPDVVIAHSASLPGGLLGRLGRAAFVVALYDHELYDWAPCSPISREAIARTLRGADCAVYLSEALRRHGIGLAGPHRTVVIPIGIETYPGLSPVWPECFTVCTVTRLIARKRVDHLIRAFARLAAERPDARLVIVGDGAEGPALARLVRALGIERLVELTGALDARAARERMSRASVMALPSVRESLGAVYLEAMSLGVPSLGTRGEGIEEHIDHGVSGILVPPGDDEALLTELRALAADPDRARRIGEAGRRRFLAGRFSWRANAEAYLALFEEVSSGRATHTT</sequence>
<gene>
    <name evidence="3" type="ORF">E6K72_12505</name>
</gene>
<dbReference type="SUPFAM" id="SSF53756">
    <property type="entry name" value="UDP-Glycosyltransferase/glycogen phosphorylase"/>
    <property type="match status" value="1"/>
</dbReference>
<dbReference type="GO" id="GO:0016758">
    <property type="term" value="F:hexosyltransferase activity"/>
    <property type="evidence" value="ECO:0007669"/>
    <property type="project" value="TreeGrafter"/>
</dbReference>
<dbReference type="InterPro" id="IPR028098">
    <property type="entry name" value="Glyco_trans_4-like_N"/>
</dbReference>
<dbReference type="PANTHER" id="PTHR45947:SF3">
    <property type="entry name" value="SULFOQUINOVOSYL TRANSFERASE SQD2"/>
    <property type="match status" value="1"/>
</dbReference>
<dbReference type="CDD" id="cd03801">
    <property type="entry name" value="GT4_PimA-like"/>
    <property type="match status" value="1"/>
</dbReference>
<dbReference type="InterPro" id="IPR001296">
    <property type="entry name" value="Glyco_trans_1"/>
</dbReference>
<dbReference type="Pfam" id="PF13439">
    <property type="entry name" value="Glyco_transf_4"/>
    <property type="match status" value="1"/>
</dbReference>
<protein>
    <submittedName>
        <fullName evidence="3">Glycosyltransferase family 4 protein</fullName>
    </submittedName>
</protein>
<name>A0A538SCV1_UNCEI</name>